<comment type="caution">
    <text evidence="6">The sequence shown here is derived from an EMBL/GenBank/DDBJ whole genome shotgun (WGS) entry which is preliminary data.</text>
</comment>
<dbReference type="Pfam" id="PF00460">
    <property type="entry name" value="Flg_bb_rod"/>
    <property type="match status" value="1"/>
</dbReference>
<feature type="domain" description="Flagellar hook protein FlgE/F/G-like D1" evidence="5">
    <location>
        <begin position="104"/>
        <end position="172"/>
    </location>
</feature>
<gene>
    <name evidence="6" type="primary">flhP</name>
    <name evidence="6" type="ORF">GCM10008967_07560</name>
</gene>
<dbReference type="InterPro" id="IPR053967">
    <property type="entry name" value="LlgE_F_G-like_D1"/>
</dbReference>
<evidence type="ECO:0000256" key="1">
    <source>
        <dbReference type="ARBA" id="ARBA00009677"/>
    </source>
</evidence>
<accession>A0ABN0VX26</accession>
<evidence type="ECO:0000313" key="6">
    <source>
        <dbReference type="EMBL" id="GAA0319517.1"/>
    </source>
</evidence>
<feature type="domain" description="Flagellar basal-body/hook protein C-terminal" evidence="4">
    <location>
        <begin position="229"/>
        <end position="272"/>
    </location>
</feature>
<keyword evidence="7" id="KW-1185">Reference proteome</keyword>
<name>A0ABN0VX26_9BACI</name>
<keyword evidence="6" id="KW-0966">Cell projection</keyword>
<dbReference type="InterPro" id="IPR037925">
    <property type="entry name" value="FlgE/F/G-like"/>
</dbReference>
<organism evidence="6 7">
    <name type="scientific">Bacillus carboniphilus</name>
    <dbReference type="NCBI Taxonomy" id="86663"/>
    <lineage>
        <taxon>Bacteria</taxon>
        <taxon>Bacillati</taxon>
        <taxon>Bacillota</taxon>
        <taxon>Bacilli</taxon>
        <taxon>Bacillales</taxon>
        <taxon>Bacillaceae</taxon>
        <taxon>Bacillus</taxon>
    </lineage>
</organism>
<dbReference type="Pfam" id="PF06429">
    <property type="entry name" value="Flg_bbr_C"/>
    <property type="match status" value="1"/>
</dbReference>
<keyword evidence="6" id="KW-0282">Flagellum</keyword>
<dbReference type="EMBL" id="BAAADJ010000006">
    <property type="protein sequence ID" value="GAA0319517.1"/>
    <property type="molecule type" value="Genomic_DNA"/>
</dbReference>
<evidence type="ECO:0000259" key="5">
    <source>
        <dbReference type="Pfam" id="PF22692"/>
    </source>
</evidence>
<dbReference type="RefSeq" id="WP_343796513.1">
    <property type="nucleotide sequence ID" value="NZ_BAAADJ010000006.1"/>
</dbReference>
<keyword evidence="2" id="KW-0975">Bacterial flagellum</keyword>
<comment type="subcellular location">
    <subcellularLocation>
        <location evidence="2">Bacterial flagellum basal body</location>
    </subcellularLocation>
</comment>
<protein>
    <submittedName>
        <fullName evidence="6">Flagellar hook-basal body complex protein FlhP</fullName>
    </submittedName>
</protein>
<evidence type="ECO:0000256" key="2">
    <source>
        <dbReference type="RuleBase" id="RU362116"/>
    </source>
</evidence>
<dbReference type="Pfam" id="PF22692">
    <property type="entry name" value="LlgE_F_G_D1"/>
    <property type="match status" value="1"/>
</dbReference>
<dbReference type="InterPro" id="IPR020013">
    <property type="entry name" value="Flagellar_FlgE/F/G"/>
</dbReference>
<dbReference type="PANTHER" id="PTHR30435:SF19">
    <property type="entry name" value="FLAGELLAR BASAL-BODY ROD PROTEIN FLGG"/>
    <property type="match status" value="1"/>
</dbReference>
<dbReference type="Proteomes" id="UP001500782">
    <property type="component" value="Unassembled WGS sequence"/>
</dbReference>
<dbReference type="InterPro" id="IPR010930">
    <property type="entry name" value="Flg_bb/hook_C_dom"/>
</dbReference>
<dbReference type="PANTHER" id="PTHR30435">
    <property type="entry name" value="FLAGELLAR PROTEIN"/>
    <property type="match status" value="1"/>
</dbReference>
<evidence type="ECO:0000259" key="3">
    <source>
        <dbReference type="Pfam" id="PF00460"/>
    </source>
</evidence>
<comment type="similarity">
    <text evidence="1 2">Belongs to the flagella basal body rod proteins family.</text>
</comment>
<sequence length="275" mass="29942">MSRSMITAANTMAQLQQKMDTISHNMANVSTNGYKRRESTFTELLAQQFNNQPHGQFEVGRNTPNGIRLGAGAGVVQSQMVSKQGNIVSTGRDLDLAFTTEGQYFSVLVAGQNEGEIQYTRDGNLSWTPLNETQSMLVTSEGHALLDENEAPIIVNGVPNEVSVSPTGQVRVNTDNGEQVWNLGVVQINRPQLMEQQGGNLIALPENLGALGVAIEEILTPIREAVALQQGTLEQSNVDMGVEMTELLQVQRAYQFQSRAISISDQMLGLVNGIR</sequence>
<reference evidence="7" key="1">
    <citation type="journal article" date="2019" name="Int. J. Syst. Evol. Microbiol.">
        <title>The Global Catalogue of Microorganisms (GCM) 10K type strain sequencing project: providing services to taxonomists for standard genome sequencing and annotation.</title>
        <authorList>
            <consortium name="The Broad Institute Genomics Platform"/>
            <consortium name="The Broad Institute Genome Sequencing Center for Infectious Disease"/>
            <person name="Wu L."/>
            <person name="Ma J."/>
        </authorList>
    </citation>
    <scope>NUCLEOTIDE SEQUENCE [LARGE SCALE GENOMIC DNA]</scope>
    <source>
        <strain evidence="7">JCM 9731</strain>
    </source>
</reference>
<keyword evidence="6" id="KW-0969">Cilium</keyword>
<proteinExistence type="inferred from homology"/>
<evidence type="ECO:0000313" key="7">
    <source>
        <dbReference type="Proteomes" id="UP001500782"/>
    </source>
</evidence>
<dbReference type="NCBIfam" id="TIGR03506">
    <property type="entry name" value="FlgEFG_subfam"/>
    <property type="match status" value="1"/>
</dbReference>
<feature type="domain" description="Flagellar basal body rod protein N-terminal" evidence="3">
    <location>
        <begin position="7"/>
        <end position="35"/>
    </location>
</feature>
<evidence type="ECO:0000259" key="4">
    <source>
        <dbReference type="Pfam" id="PF06429"/>
    </source>
</evidence>
<dbReference type="SUPFAM" id="SSF117143">
    <property type="entry name" value="Flagellar hook protein flgE"/>
    <property type="match status" value="1"/>
</dbReference>
<dbReference type="InterPro" id="IPR001444">
    <property type="entry name" value="Flag_bb_rod_N"/>
</dbReference>